<keyword evidence="2" id="KW-1185">Reference proteome</keyword>
<proteinExistence type="predicted"/>
<dbReference type="Proteomes" id="UP000011131">
    <property type="component" value="Chromosome"/>
</dbReference>
<dbReference type="STRING" id="1278073.MYSTI_01909"/>
<evidence type="ECO:0000313" key="2">
    <source>
        <dbReference type="Proteomes" id="UP000011131"/>
    </source>
</evidence>
<dbReference type="AlphaFoldDB" id="L7U5V6"/>
<name>L7U5V6_MYXSD</name>
<gene>
    <name evidence="1" type="ordered locus">MYSTI_01909</name>
</gene>
<dbReference type="EMBL" id="CP004025">
    <property type="protein sequence ID" value="AGC43240.1"/>
    <property type="molecule type" value="Genomic_DNA"/>
</dbReference>
<dbReference type="HOGENOM" id="CLU_2220323_0_0_7"/>
<accession>L7U5V6</accession>
<organism evidence="1 2">
    <name type="scientific">Myxococcus stipitatus (strain DSM 14675 / JCM 12634 / Mx s8)</name>
    <dbReference type="NCBI Taxonomy" id="1278073"/>
    <lineage>
        <taxon>Bacteria</taxon>
        <taxon>Pseudomonadati</taxon>
        <taxon>Myxococcota</taxon>
        <taxon>Myxococcia</taxon>
        <taxon>Myxococcales</taxon>
        <taxon>Cystobacterineae</taxon>
        <taxon>Myxococcaceae</taxon>
        <taxon>Myxococcus</taxon>
    </lineage>
</organism>
<protein>
    <submittedName>
        <fullName evidence="1">Uncharacterized protein</fullName>
    </submittedName>
</protein>
<reference evidence="1 2" key="1">
    <citation type="journal article" date="2013" name="Genome Announc.">
        <title>Complete genome sequence of Myxococcus stipitatus strain DSM 14675, a fruiting myxobacterium.</title>
        <authorList>
            <person name="Huntley S."/>
            <person name="Kneip S."/>
            <person name="Treuner-Lange A."/>
            <person name="Sogaard-Andersen L."/>
        </authorList>
    </citation>
    <scope>NUCLEOTIDE SEQUENCE [LARGE SCALE GENOMIC DNA]</scope>
    <source>
        <strain evidence="2">DSM 14675 / JCM 12634 / Mx s8</strain>
    </source>
</reference>
<sequence length="106" mass="11661">MSADRMPCGCDGHFDLIDQCNFPPLASAARFLASRLQARVWECTHGGRPRAQCEACIADSDAINTVLERAPVGLCKCGHLQAEHGPGHSPQCWECSTCERFEETRQ</sequence>
<evidence type="ECO:0000313" key="1">
    <source>
        <dbReference type="EMBL" id="AGC43240.1"/>
    </source>
</evidence>
<dbReference type="KEGG" id="msd:MYSTI_01909"/>